<protein>
    <recommendedName>
        <fullName evidence="4 7">Flagellar hook-associated protein 1</fullName>
        <shortName evidence="7">HAP1</shortName>
    </recommendedName>
</protein>
<comment type="caution">
    <text evidence="13">The sequence shown here is derived from an EMBL/GenBank/DDBJ whole genome shotgun (WGS) entry which is preliminary data.</text>
</comment>
<comment type="similarity">
    <text evidence="3 7">Belongs to the flagella basal body rod proteins family.</text>
</comment>
<evidence type="ECO:0000313" key="14">
    <source>
        <dbReference type="Proteomes" id="UP000246635"/>
    </source>
</evidence>
<sequence length="510" mass="54834">MVSTFHGIETAKRSLTTQQTALNTLGHNIANANTEGYTRQRVTIKSTSSMEAYGMSKSTAAGQLGTGVEATAITRVRTAFLDEQFRNESKYLGSWEVQSDTMNKLESVMNEPSDTGLRTVIEGFWSSWSDLSTDPENTSNRQLVIQNAVALTDSLNQMSSQLQDLSDDLTGSITTKAADANSLLESIAQLNGQIKKIEATGDDANDLRDKRDLYTDQLSKLVNVSVQDTSDGYTITMGNITLVEGTDPNELTADTLTAAYASGDLSNGEIFGTFVSRDVYVKDYQSQLDLIAKTMAEGEIQVTIPSGSYYNGATTTADQVVTVKGINGLHKLGYTLESPLTSGQDFFTYDTTSGATEITAASIRVNPNIEADSNKIAASMRSSTTTTGLAVVAGNNTLALLMSELQNTNFSFDDSANGGSITDTTIGSFYTTMVGAVGIQSQEATRQYENSTSLVDQVDSSRQSESGVSLDEEMSDMVKFQNAYNAAARFMTTYDETLEKLINGTGRVGL</sequence>
<feature type="compositionally biased region" description="Polar residues" evidence="9">
    <location>
        <begin position="451"/>
        <end position="467"/>
    </location>
</feature>
<evidence type="ECO:0000256" key="7">
    <source>
        <dbReference type="RuleBase" id="RU362065"/>
    </source>
</evidence>
<feature type="region of interest" description="Disordered" evidence="9">
    <location>
        <begin position="451"/>
        <end position="470"/>
    </location>
</feature>
<dbReference type="Pfam" id="PF06429">
    <property type="entry name" value="Flg_bbr_C"/>
    <property type="match status" value="1"/>
</dbReference>
<evidence type="ECO:0000313" key="13">
    <source>
        <dbReference type="EMBL" id="PWW08358.1"/>
    </source>
</evidence>
<keyword evidence="13" id="KW-0966">Cell projection</keyword>
<dbReference type="Pfam" id="PF00460">
    <property type="entry name" value="Flg_bb_rod"/>
    <property type="match status" value="1"/>
</dbReference>
<feature type="coiled-coil region" evidence="8">
    <location>
        <begin position="148"/>
        <end position="200"/>
    </location>
</feature>
<evidence type="ECO:0000259" key="12">
    <source>
        <dbReference type="Pfam" id="PF22638"/>
    </source>
</evidence>
<evidence type="ECO:0000259" key="11">
    <source>
        <dbReference type="Pfam" id="PF06429"/>
    </source>
</evidence>
<accession>A0A2V2YZE9</accession>
<comment type="subcellular location">
    <subcellularLocation>
        <location evidence="1 7">Bacterial flagellum</location>
    </subcellularLocation>
    <subcellularLocation>
        <location evidence="2 7">Secreted</location>
    </subcellularLocation>
</comment>
<dbReference type="PANTHER" id="PTHR30033:SF1">
    <property type="entry name" value="FLAGELLAR HOOK-ASSOCIATED PROTEIN 1"/>
    <property type="match status" value="1"/>
</dbReference>
<keyword evidence="5 7" id="KW-0964">Secreted</keyword>
<evidence type="ECO:0000256" key="1">
    <source>
        <dbReference type="ARBA" id="ARBA00004365"/>
    </source>
</evidence>
<dbReference type="InterPro" id="IPR002371">
    <property type="entry name" value="FlgK"/>
</dbReference>
<dbReference type="GO" id="GO:0044780">
    <property type="term" value="P:bacterial-type flagellum assembly"/>
    <property type="evidence" value="ECO:0007669"/>
    <property type="project" value="InterPro"/>
</dbReference>
<dbReference type="PANTHER" id="PTHR30033">
    <property type="entry name" value="FLAGELLAR HOOK-ASSOCIATED PROTEIN 1"/>
    <property type="match status" value="1"/>
</dbReference>
<evidence type="ECO:0000256" key="6">
    <source>
        <dbReference type="ARBA" id="ARBA00023143"/>
    </source>
</evidence>
<evidence type="ECO:0000256" key="2">
    <source>
        <dbReference type="ARBA" id="ARBA00004613"/>
    </source>
</evidence>
<dbReference type="GO" id="GO:0009424">
    <property type="term" value="C:bacterial-type flagellum hook"/>
    <property type="evidence" value="ECO:0007669"/>
    <property type="project" value="UniProtKB-UniRule"/>
</dbReference>
<proteinExistence type="inferred from homology"/>
<dbReference type="InterPro" id="IPR010930">
    <property type="entry name" value="Flg_bb/hook_C_dom"/>
</dbReference>
<keyword evidence="14" id="KW-1185">Reference proteome</keyword>
<dbReference type="Proteomes" id="UP000246635">
    <property type="component" value="Unassembled WGS sequence"/>
</dbReference>
<keyword evidence="13" id="KW-0282">Flagellum</keyword>
<keyword evidence="6 7" id="KW-0975">Bacterial flagellum</keyword>
<dbReference type="AlphaFoldDB" id="A0A2V2YZE9"/>
<reference evidence="13 14" key="1">
    <citation type="submission" date="2018-05" db="EMBL/GenBank/DDBJ databases">
        <title>Genomic Encyclopedia of Type Strains, Phase III (KMG-III): the genomes of soil and plant-associated and newly described type strains.</title>
        <authorList>
            <person name="Whitman W."/>
        </authorList>
    </citation>
    <scope>NUCLEOTIDE SEQUENCE [LARGE SCALE GENOMIC DNA]</scope>
    <source>
        <strain evidence="13 14">CECT 5696</strain>
    </source>
</reference>
<feature type="domain" description="Flagellar basal-body/hook protein C-terminal" evidence="11">
    <location>
        <begin position="464"/>
        <end position="503"/>
    </location>
</feature>
<dbReference type="Pfam" id="PF22638">
    <property type="entry name" value="FlgK_D1"/>
    <property type="match status" value="1"/>
</dbReference>
<evidence type="ECO:0000259" key="10">
    <source>
        <dbReference type="Pfam" id="PF00460"/>
    </source>
</evidence>
<evidence type="ECO:0000256" key="3">
    <source>
        <dbReference type="ARBA" id="ARBA00009677"/>
    </source>
</evidence>
<dbReference type="OrthoDB" id="9802553at2"/>
<dbReference type="RefSeq" id="WP_110041902.1">
    <property type="nucleotide sequence ID" value="NZ_CP054613.1"/>
</dbReference>
<evidence type="ECO:0000256" key="9">
    <source>
        <dbReference type="SAM" id="MobiDB-lite"/>
    </source>
</evidence>
<gene>
    <name evidence="7" type="primary">flgK</name>
    <name evidence="13" type="ORF">DFQ01_10179</name>
</gene>
<dbReference type="InterPro" id="IPR001444">
    <property type="entry name" value="Flag_bb_rod_N"/>
</dbReference>
<keyword evidence="13" id="KW-0969">Cilium</keyword>
<dbReference type="GO" id="GO:0005576">
    <property type="term" value="C:extracellular region"/>
    <property type="evidence" value="ECO:0007669"/>
    <property type="project" value="UniProtKB-SubCell"/>
</dbReference>
<evidence type="ECO:0000256" key="5">
    <source>
        <dbReference type="ARBA" id="ARBA00022525"/>
    </source>
</evidence>
<keyword evidence="8" id="KW-0175">Coiled coil</keyword>
<dbReference type="InterPro" id="IPR053927">
    <property type="entry name" value="FlgK_helical"/>
</dbReference>
<feature type="domain" description="Flagellar hook-associated protein FlgK helical" evidence="12">
    <location>
        <begin position="102"/>
        <end position="297"/>
    </location>
</feature>
<name>A0A2V2YZE9_9BACL</name>
<dbReference type="NCBIfam" id="TIGR02492">
    <property type="entry name" value="flgK_ends"/>
    <property type="match status" value="1"/>
</dbReference>
<feature type="domain" description="Flagellar basal body rod protein N-terminal" evidence="10">
    <location>
        <begin position="8"/>
        <end position="38"/>
    </location>
</feature>
<organism evidence="13 14">
    <name type="scientific">Paenibacillus cellulosilyticus</name>
    <dbReference type="NCBI Taxonomy" id="375489"/>
    <lineage>
        <taxon>Bacteria</taxon>
        <taxon>Bacillati</taxon>
        <taxon>Bacillota</taxon>
        <taxon>Bacilli</taxon>
        <taxon>Bacillales</taxon>
        <taxon>Paenibacillaceae</taxon>
        <taxon>Paenibacillus</taxon>
    </lineage>
</organism>
<dbReference type="EMBL" id="QGTQ01000001">
    <property type="protein sequence ID" value="PWW08358.1"/>
    <property type="molecule type" value="Genomic_DNA"/>
</dbReference>
<evidence type="ECO:0000256" key="4">
    <source>
        <dbReference type="ARBA" id="ARBA00016244"/>
    </source>
</evidence>
<dbReference type="PRINTS" id="PR01005">
    <property type="entry name" value="FLGHOOKAP1"/>
</dbReference>
<evidence type="ECO:0000256" key="8">
    <source>
        <dbReference type="SAM" id="Coils"/>
    </source>
</evidence>
<dbReference type="SUPFAM" id="SSF64518">
    <property type="entry name" value="Phase 1 flagellin"/>
    <property type="match status" value="1"/>
</dbReference>
<dbReference type="GO" id="GO:0005198">
    <property type="term" value="F:structural molecule activity"/>
    <property type="evidence" value="ECO:0007669"/>
    <property type="project" value="UniProtKB-UniRule"/>
</dbReference>